<sequence length="365" mass="40500">MARSKLHDLIEMAKEPSSERRRELLRGVTDLFFTSDDVRGGEELELFDDVLSQLAGEMEEAVRGELALRMSTAAAPPRGLLRDLARDVSIDVALPVLANSRALTDDDLLSVARTRGQDHLRAISQRPIVSEAVSEAIVERGDDATLGVLLANEGAAMSREVQEMVVDRAVENPALHEAVVTRKSLPVDLLNEMYFVVEARLRGEILARNEAVDPAQLDAALAAGRKQLAFRDGALPSDYADAEKQIRVLRLRGAITPQVLAGFLRARETTKFLVALSELADIDFHTARRILERRELDALSIVCKAAGFERSLYLTFAVLILDRDANAMGRAREYGELYENLPREAAQRTIRFWRMRRKAGDMAAA</sequence>
<evidence type="ECO:0000313" key="2">
    <source>
        <dbReference type="Proteomes" id="UP000530564"/>
    </source>
</evidence>
<dbReference type="InterPro" id="IPR019285">
    <property type="entry name" value="DUF2336"/>
</dbReference>
<reference evidence="1 2" key="1">
    <citation type="submission" date="2020-08" db="EMBL/GenBank/DDBJ databases">
        <title>Genomic Encyclopedia of Type Strains, Phase IV (KMG-IV): sequencing the most valuable type-strain genomes for metagenomic binning, comparative biology and taxonomic classification.</title>
        <authorList>
            <person name="Goeker M."/>
        </authorList>
    </citation>
    <scope>NUCLEOTIDE SEQUENCE [LARGE SCALE GENOMIC DNA]</scope>
    <source>
        <strain evidence="1 2">DSM 21793</strain>
    </source>
</reference>
<name>A0A840A2A1_9CAUL</name>
<comment type="caution">
    <text evidence="1">The sequence shown here is derived from an EMBL/GenBank/DDBJ whole genome shotgun (WGS) entry which is preliminary data.</text>
</comment>
<dbReference type="AlphaFoldDB" id="A0A840A2A1"/>
<dbReference type="Proteomes" id="UP000530564">
    <property type="component" value="Unassembled WGS sequence"/>
</dbReference>
<dbReference type="RefSeq" id="WP_183774631.1">
    <property type="nucleotide sequence ID" value="NZ_JACIDK010000004.1"/>
</dbReference>
<accession>A0A840A2A1</accession>
<gene>
    <name evidence="1" type="ORF">GGQ61_003157</name>
</gene>
<evidence type="ECO:0000313" key="1">
    <source>
        <dbReference type="EMBL" id="MBB3892424.1"/>
    </source>
</evidence>
<proteinExistence type="predicted"/>
<organism evidence="1 2">
    <name type="scientific">Phenylobacterium haematophilum</name>
    <dbReference type="NCBI Taxonomy" id="98513"/>
    <lineage>
        <taxon>Bacteria</taxon>
        <taxon>Pseudomonadati</taxon>
        <taxon>Pseudomonadota</taxon>
        <taxon>Alphaproteobacteria</taxon>
        <taxon>Caulobacterales</taxon>
        <taxon>Caulobacteraceae</taxon>
        <taxon>Phenylobacterium</taxon>
    </lineage>
</organism>
<keyword evidence="2" id="KW-1185">Reference proteome</keyword>
<dbReference type="InterPro" id="IPR014598">
    <property type="entry name" value="UCP035865"/>
</dbReference>
<dbReference type="Pfam" id="PF10098">
    <property type="entry name" value="DUF2336"/>
    <property type="match status" value="1"/>
</dbReference>
<protein>
    <submittedName>
        <fullName evidence="1">Uncharacterized protein (DUF2336 family)</fullName>
    </submittedName>
</protein>
<dbReference type="EMBL" id="JACIDK010000004">
    <property type="protein sequence ID" value="MBB3892424.1"/>
    <property type="molecule type" value="Genomic_DNA"/>
</dbReference>
<dbReference type="PIRSF" id="PIRSF035865">
    <property type="entry name" value="UCP035865"/>
    <property type="match status" value="1"/>
</dbReference>